<dbReference type="InterPro" id="IPR046373">
    <property type="entry name" value="Acyl-CoA_Oxase/DH_mid-dom_sf"/>
</dbReference>
<dbReference type="HOGENOM" id="CLU_1526869_0_0_1"/>
<dbReference type="EnsemblMetazoa" id="ISCW003772-RA">
    <property type="protein sequence ID" value="ISCW003772-PA"/>
    <property type="gene ID" value="ISCW003772"/>
</dbReference>
<evidence type="ECO:0000256" key="2">
    <source>
        <dbReference type="ARBA" id="ARBA00022630"/>
    </source>
</evidence>
<reference evidence="6" key="2">
    <citation type="submission" date="2020-05" db="UniProtKB">
        <authorList>
            <consortium name="EnsemblMetazoa"/>
        </authorList>
    </citation>
    <scope>IDENTIFICATION</scope>
    <source>
        <strain evidence="6">wikel</strain>
    </source>
</reference>
<dbReference type="EMBL" id="DS712225">
    <property type="protein sequence ID" value="EEC06002.1"/>
    <property type="molecule type" value="Genomic_DNA"/>
</dbReference>
<dbReference type="GO" id="GO:0050660">
    <property type="term" value="F:flavin adenine dinucleotide binding"/>
    <property type="evidence" value="ECO:0007669"/>
    <property type="project" value="InterPro"/>
</dbReference>
<dbReference type="InParanoid" id="B7PHD0"/>
<evidence type="ECO:0000313" key="7">
    <source>
        <dbReference type="Proteomes" id="UP000001555"/>
    </source>
</evidence>
<comment type="cofactor">
    <cofactor evidence="1">
        <name>FAD</name>
        <dbReference type="ChEBI" id="CHEBI:57692"/>
    </cofactor>
</comment>
<dbReference type="Pfam" id="PF02771">
    <property type="entry name" value="Acyl-CoA_dh_N"/>
    <property type="match status" value="1"/>
</dbReference>
<dbReference type="AlphaFoldDB" id="B7PHD0"/>
<gene>
    <name evidence="5" type="ORF">IscW_ISCW003772</name>
</gene>
<dbReference type="EMBL" id="ABJB010661866">
    <property type="status" value="NOT_ANNOTATED_CDS"/>
    <property type="molecule type" value="Genomic_DNA"/>
</dbReference>
<dbReference type="Gene3D" id="1.10.540.10">
    <property type="entry name" value="Acyl-CoA dehydrogenase/oxidase, N-terminal domain"/>
    <property type="match status" value="1"/>
</dbReference>
<dbReference type="PANTHER" id="PTHR43884">
    <property type="entry name" value="ACYL-COA DEHYDROGENASE"/>
    <property type="match status" value="1"/>
</dbReference>
<keyword evidence="3" id="KW-0274">FAD</keyword>
<dbReference type="VEuPathDB" id="VectorBase:ISCI003772"/>
<evidence type="ECO:0000256" key="1">
    <source>
        <dbReference type="ARBA" id="ARBA00001974"/>
    </source>
</evidence>
<reference evidence="5 7" key="1">
    <citation type="submission" date="2008-03" db="EMBL/GenBank/DDBJ databases">
        <title>Annotation of Ixodes scapularis.</title>
        <authorList>
            <consortium name="Ixodes scapularis Genome Project Consortium"/>
            <person name="Caler E."/>
            <person name="Hannick L.I."/>
            <person name="Bidwell S."/>
            <person name="Joardar V."/>
            <person name="Thiagarajan M."/>
            <person name="Amedeo P."/>
            <person name="Galinsky K.J."/>
            <person name="Schobel S."/>
            <person name="Inman J."/>
            <person name="Hostetler J."/>
            <person name="Miller J."/>
            <person name="Hammond M."/>
            <person name="Megy K."/>
            <person name="Lawson D."/>
            <person name="Kodira C."/>
            <person name="Sutton G."/>
            <person name="Meyer J."/>
            <person name="Hill C.A."/>
            <person name="Birren B."/>
            <person name="Nene V."/>
            <person name="Collins F."/>
            <person name="Alarcon-Chaidez F."/>
            <person name="Wikel S."/>
            <person name="Strausberg R."/>
        </authorList>
    </citation>
    <scope>NUCLEOTIDE SEQUENCE [LARGE SCALE GENOMIC DNA]</scope>
    <source>
        <strain evidence="7">Wikel</strain>
        <strain evidence="5">Wikel colony</strain>
    </source>
</reference>
<dbReference type="Proteomes" id="UP000001555">
    <property type="component" value="Unassembled WGS sequence"/>
</dbReference>
<evidence type="ECO:0000313" key="6">
    <source>
        <dbReference type="EnsemblMetazoa" id="ISCW003772-PA"/>
    </source>
</evidence>
<dbReference type="VEuPathDB" id="VectorBase:ISCW003772"/>
<feature type="domain" description="Acyl-CoA dehydrogenase/oxidase N-terminal" evidence="4">
    <location>
        <begin position="16"/>
        <end position="78"/>
    </location>
</feature>
<protein>
    <submittedName>
        <fullName evidence="5 6">Electron transport oxidoreductase, putative</fullName>
        <ecNumber evidence="5">1.3.99.10</ecNumber>
    </submittedName>
</protein>
<dbReference type="GO" id="GO:0003995">
    <property type="term" value="F:acyl-CoA dehydrogenase activity"/>
    <property type="evidence" value="ECO:0007669"/>
    <property type="project" value="UniProtKB-ARBA"/>
</dbReference>
<dbReference type="InterPro" id="IPR013786">
    <property type="entry name" value="AcylCoA_DH/ox_N"/>
</dbReference>
<accession>B7PHD0</accession>
<sequence length="176" mass="18848">MLRASCRGSDEVRLLAEFGGLGLDYSYTVALFEELAAVNAGGVVTGILVQTDICTPALARYGSDELRKQFLTPSIAGDLIGCVGISEPHCGSDVASSRGLRALERLLDVLRRKTVTHGVFASQISRRRRSEGEKTWWSTEVRCGSPTAARRTGCVCWPTRVGTDPATGLSRSSACP</sequence>
<dbReference type="PANTHER" id="PTHR43884:SF12">
    <property type="entry name" value="ISOVALERYL-COA DEHYDROGENASE, MITOCHONDRIAL-RELATED"/>
    <property type="match status" value="1"/>
</dbReference>
<dbReference type="STRING" id="6945.B7PHD0"/>
<evidence type="ECO:0000256" key="3">
    <source>
        <dbReference type="ARBA" id="ARBA00022827"/>
    </source>
</evidence>
<dbReference type="InterPro" id="IPR009100">
    <property type="entry name" value="AcylCoA_DH/oxidase_NM_dom_sf"/>
</dbReference>
<name>B7PHD0_IXOSC</name>
<dbReference type="SUPFAM" id="SSF56645">
    <property type="entry name" value="Acyl-CoA dehydrogenase NM domain-like"/>
    <property type="match status" value="1"/>
</dbReference>
<dbReference type="Gene3D" id="2.40.110.10">
    <property type="entry name" value="Butyryl-CoA Dehydrogenase, subunit A, domain 2"/>
    <property type="match status" value="1"/>
</dbReference>
<keyword evidence="7" id="KW-1185">Reference proteome</keyword>
<keyword evidence="2" id="KW-0285">Flavoprotein</keyword>
<evidence type="ECO:0000259" key="4">
    <source>
        <dbReference type="Pfam" id="PF02771"/>
    </source>
</evidence>
<dbReference type="PaxDb" id="6945-B7PHD0"/>
<evidence type="ECO:0000313" key="5">
    <source>
        <dbReference type="EMBL" id="EEC06002.1"/>
    </source>
</evidence>
<dbReference type="EMBL" id="ABJB010822796">
    <property type="status" value="NOT_ANNOTATED_CDS"/>
    <property type="molecule type" value="Genomic_DNA"/>
</dbReference>
<proteinExistence type="predicted"/>
<dbReference type="InterPro" id="IPR037069">
    <property type="entry name" value="AcylCoA_DH/ox_N_sf"/>
</dbReference>
<keyword evidence="5" id="KW-0560">Oxidoreductase</keyword>
<organism>
    <name type="scientific">Ixodes scapularis</name>
    <name type="common">Black-legged tick</name>
    <name type="synonym">Deer tick</name>
    <dbReference type="NCBI Taxonomy" id="6945"/>
    <lineage>
        <taxon>Eukaryota</taxon>
        <taxon>Metazoa</taxon>
        <taxon>Ecdysozoa</taxon>
        <taxon>Arthropoda</taxon>
        <taxon>Chelicerata</taxon>
        <taxon>Arachnida</taxon>
        <taxon>Acari</taxon>
        <taxon>Parasitiformes</taxon>
        <taxon>Ixodida</taxon>
        <taxon>Ixodoidea</taxon>
        <taxon>Ixodidae</taxon>
        <taxon>Ixodinae</taxon>
        <taxon>Ixodes</taxon>
    </lineage>
</organism>
<dbReference type="EC" id="1.3.99.10" evidence="5"/>
<dbReference type="EMBL" id="ABJB010484538">
    <property type="status" value="NOT_ANNOTATED_CDS"/>
    <property type="molecule type" value="Genomic_DNA"/>
</dbReference>